<accession>A0A9X7IIN9</accession>
<organism evidence="2 3">
    <name type="scientific">Mycolicibacter virginiensis</name>
    <dbReference type="NCBI Taxonomy" id="1795032"/>
    <lineage>
        <taxon>Bacteria</taxon>
        <taxon>Bacillati</taxon>
        <taxon>Actinomycetota</taxon>
        <taxon>Actinomycetes</taxon>
        <taxon>Mycobacteriales</taxon>
        <taxon>Mycobacteriaceae</taxon>
        <taxon>Mycolicibacter</taxon>
    </lineage>
</organism>
<dbReference type="PANTHER" id="PTHR33164">
    <property type="entry name" value="TRANSCRIPTIONAL REGULATOR, MARR FAMILY"/>
    <property type="match status" value="1"/>
</dbReference>
<dbReference type="Gene3D" id="1.10.10.10">
    <property type="entry name" value="Winged helix-like DNA-binding domain superfamily/Winged helix DNA-binding domain"/>
    <property type="match status" value="1"/>
</dbReference>
<dbReference type="Pfam" id="PF01047">
    <property type="entry name" value="MarR"/>
    <property type="match status" value="1"/>
</dbReference>
<name>A0A9X7IIN9_9MYCO</name>
<keyword evidence="3" id="KW-1185">Reference proteome</keyword>
<dbReference type="GO" id="GO:0006950">
    <property type="term" value="P:response to stress"/>
    <property type="evidence" value="ECO:0007669"/>
    <property type="project" value="TreeGrafter"/>
</dbReference>
<gene>
    <name evidence="2" type="ORF">C5U48_23345</name>
</gene>
<dbReference type="InterPro" id="IPR036390">
    <property type="entry name" value="WH_DNA-bd_sf"/>
</dbReference>
<dbReference type="InterPro" id="IPR036388">
    <property type="entry name" value="WH-like_DNA-bd_sf"/>
</dbReference>
<dbReference type="SMART" id="SM00347">
    <property type="entry name" value="HTH_MARR"/>
    <property type="match status" value="1"/>
</dbReference>
<reference evidence="2 3" key="1">
    <citation type="submission" date="2018-02" db="EMBL/GenBank/DDBJ databases">
        <title>Draft genome sequence of Mycobacterium virginiense isolated from mud of a swine farm in Japan.</title>
        <authorList>
            <person name="Ohya K."/>
        </authorList>
    </citation>
    <scope>NUCLEOTIDE SEQUENCE [LARGE SCALE GENOMIC DNA]</scope>
    <source>
        <strain evidence="2 3">GF75</strain>
    </source>
</reference>
<comment type="caution">
    <text evidence="2">The sequence shown here is derived from an EMBL/GenBank/DDBJ whole genome shotgun (WGS) entry which is preliminary data.</text>
</comment>
<evidence type="ECO:0000313" key="3">
    <source>
        <dbReference type="Proteomes" id="UP000237911"/>
    </source>
</evidence>
<sequence length="163" mass="17859">MDGFISGPIDGAATELSLAEQKSWQNYLAAVLHMNTALNRQLSSTHQLSLADVQLLDLLTKAPTGSIQMGELAIALMSLPSRLTRQVRRLESNGLVERTTSPQDRRRVLAAITETGRTLMEDAMITYANEVRTHFLGPLTRPQVSAVATTCRQISEALKHPHG</sequence>
<feature type="domain" description="HTH marR-type" evidence="1">
    <location>
        <begin position="25"/>
        <end position="156"/>
    </location>
</feature>
<evidence type="ECO:0000259" key="1">
    <source>
        <dbReference type="PROSITE" id="PS50995"/>
    </source>
</evidence>
<dbReference type="PROSITE" id="PS50995">
    <property type="entry name" value="HTH_MARR_2"/>
    <property type="match status" value="1"/>
</dbReference>
<dbReference type="PRINTS" id="PR00598">
    <property type="entry name" value="HTHMARR"/>
</dbReference>
<protein>
    <submittedName>
        <fullName evidence="2">MarR family transcriptional regulator</fullName>
    </submittedName>
</protein>
<evidence type="ECO:0000313" key="2">
    <source>
        <dbReference type="EMBL" id="PQM49846.1"/>
    </source>
</evidence>
<dbReference type="SUPFAM" id="SSF46785">
    <property type="entry name" value="Winged helix' DNA-binding domain"/>
    <property type="match status" value="1"/>
</dbReference>
<dbReference type="InterPro" id="IPR000835">
    <property type="entry name" value="HTH_MarR-typ"/>
</dbReference>
<proteinExistence type="predicted"/>
<dbReference type="PANTHER" id="PTHR33164:SF43">
    <property type="entry name" value="HTH-TYPE TRANSCRIPTIONAL REPRESSOR YETL"/>
    <property type="match status" value="1"/>
</dbReference>
<dbReference type="InterPro" id="IPR039422">
    <property type="entry name" value="MarR/SlyA-like"/>
</dbReference>
<dbReference type="Proteomes" id="UP000237911">
    <property type="component" value="Unassembled WGS sequence"/>
</dbReference>
<dbReference type="EMBL" id="PUEV01000121">
    <property type="protein sequence ID" value="PQM49846.1"/>
    <property type="molecule type" value="Genomic_DNA"/>
</dbReference>
<dbReference type="AlphaFoldDB" id="A0A9X7IIN9"/>
<dbReference type="GO" id="GO:0003700">
    <property type="term" value="F:DNA-binding transcription factor activity"/>
    <property type="evidence" value="ECO:0007669"/>
    <property type="project" value="InterPro"/>
</dbReference>
<dbReference type="RefSeq" id="WP_105295865.1">
    <property type="nucleotide sequence ID" value="NZ_PUEV01000121.1"/>
</dbReference>